<reference evidence="1" key="1">
    <citation type="submission" date="2014-11" db="EMBL/GenBank/DDBJ databases">
        <authorList>
            <person name="Amaro Gonzalez C."/>
        </authorList>
    </citation>
    <scope>NUCLEOTIDE SEQUENCE</scope>
</reference>
<dbReference type="EMBL" id="GBXM01004309">
    <property type="protein sequence ID" value="JAI04269.1"/>
    <property type="molecule type" value="Transcribed_RNA"/>
</dbReference>
<evidence type="ECO:0000313" key="1">
    <source>
        <dbReference type="EMBL" id="JAI04269.1"/>
    </source>
</evidence>
<name>A0A0E9XRG5_ANGAN</name>
<dbReference type="AlphaFoldDB" id="A0A0E9XRG5"/>
<proteinExistence type="predicted"/>
<protein>
    <submittedName>
        <fullName evidence="1">Uncharacterized protein</fullName>
    </submittedName>
</protein>
<sequence length="61" mass="6964">MYKLIKTFAHIYLTRAITDSITLTGKLPVTLQEIHFSRTQTITTIIHSKDSMSEPLTRATE</sequence>
<reference evidence="1" key="2">
    <citation type="journal article" date="2015" name="Fish Shellfish Immunol.">
        <title>Early steps in the European eel (Anguilla anguilla)-Vibrio vulnificus interaction in the gills: Role of the RtxA13 toxin.</title>
        <authorList>
            <person name="Callol A."/>
            <person name="Pajuelo D."/>
            <person name="Ebbesson L."/>
            <person name="Teles M."/>
            <person name="MacKenzie S."/>
            <person name="Amaro C."/>
        </authorList>
    </citation>
    <scope>NUCLEOTIDE SEQUENCE</scope>
</reference>
<organism evidence="1">
    <name type="scientific">Anguilla anguilla</name>
    <name type="common">European freshwater eel</name>
    <name type="synonym">Muraena anguilla</name>
    <dbReference type="NCBI Taxonomy" id="7936"/>
    <lineage>
        <taxon>Eukaryota</taxon>
        <taxon>Metazoa</taxon>
        <taxon>Chordata</taxon>
        <taxon>Craniata</taxon>
        <taxon>Vertebrata</taxon>
        <taxon>Euteleostomi</taxon>
        <taxon>Actinopterygii</taxon>
        <taxon>Neopterygii</taxon>
        <taxon>Teleostei</taxon>
        <taxon>Anguilliformes</taxon>
        <taxon>Anguillidae</taxon>
        <taxon>Anguilla</taxon>
    </lineage>
</organism>
<accession>A0A0E9XRG5</accession>